<dbReference type="InterPro" id="IPR016159">
    <property type="entry name" value="Cullin_repeat-like_dom_sf"/>
</dbReference>
<keyword evidence="7" id="KW-1185">Reference proteome</keyword>
<organism evidence="6 7">
    <name type="scientific">Tetracentron sinense</name>
    <name type="common">Spur-leaf</name>
    <dbReference type="NCBI Taxonomy" id="13715"/>
    <lineage>
        <taxon>Eukaryota</taxon>
        <taxon>Viridiplantae</taxon>
        <taxon>Streptophyta</taxon>
        <taxon>Embryophyta</taxon>
        <taxon>Tracheophyta</taxon>
        <taxon>Spermatophyta</taxon>
        <taxon>Magnoliopsida</taxon>
        <taxon>Trochodendrales</taxon>
        <taxon>Trochodendraceae</taxon>
        <taxon>Tetracentron</taxon>
    </lineage>
</organism>
<dbReference type="Proteomes" id="UP000655225">
    <property type="component" value="Unassembled WGS sequence"/>
</dbReference>
<dbReference type="PANTHER" id="PTHR21426:SF13">
    <property type="entry name" value="OS08G0566700 PROTEIN"/>
    <property type="match status" value="1"/>
</dbReference>
<comment type="caution">
    <text evidence="6">The sequence shown here is derived from an EMBL/GenBank/DDBJ whole genome shotgun (WGS) entry which is preliminary data.</text>
</comment>
<keyword evidence="3" id="KW-0268">Exocytosis</keyword>
<comment type="similarity">
    <text evidence="1">Belongs to the EXO84 family.</text>
</comment>
<dbReference type="OMA" id="RSFVMLY"/>
<reference evidence="6 7" key="1">
    <citation type="submission" date="2020-04" db="EMBL/GenBank/DDBJ databases">
        <title>Plant Genome Project.</title>
        <authorList>
            <person name="Zhang R.-G."/>
        </authorList>
    </citation>
    <scope>NUCLEOTIDE SEQUENCE [LARGE SCALE GENOMIC DNA]</scope>
    <source>
        <strain evidence="6">YNK0</strain>
        <tissue evidence="6">Leaf</tissue>
    </source>
</reference>
<dbReference type="Gene3D" id="1.20.58.1220">
    <property type="entry name" value="Exo84p, C-terminal helical domain"/>
    <property type="match status" value="1"/>
</dbReference>
<dbReference type="GO" id="GO:0000145">
    <property type="term" value="C:exocyst"/>
    <property type="evidence" value="ECO:0007669"/>
    <property type="project" value="InterPro"/>
</dbReference>
<gene>
    <name evidence="6" type="ORF">HHK36_026926</name>
</gene>
<evidence type="ECO:0000256" key="2">
    <source>
        <dbReference type="ARBA" id="ARBA00022448"/>
    </source>
</evidence>
<feature type="region of interest" description="Disordered" evidence="4">
    <location>
        <begin position="1"/>
        <end position="41"/>
    </location>
</feature>
<evidence type="ECO:0000259" key="5">
    <source>
        <dbReference type="Pfam" id="PF16528"/>
    </source>
</evidence>
<proteinExistence type="inferred from homology"/>
<dbReference type="SUPFAM" id="SSF74788">
    <property type="entry name" value="Cullin repeat-like"/>
    <property type="match status" value="1"/>
</dbReference>
<accession>A0A834YKI1</accession>
<name>A0A834YKI1_TETSI</name>
<evidence type="ECO:0000256" key="1">
    <source>
        <dbReference type="ARBA" id="ARBA00007210"/>
    </source>
</evidence>
<protein>
    <recommendedName>
        <fullName evidence="5">Exocyst component Exo84 C-terminal domain-containing protein</fullName>
    </recommendedName>
</protein>
<evidence type="ECO:0000256" key="4">
    <source>
        <dbReference type="SAM" id="MobiDB-lite"/>
    </source>
</evidence>
<sequence>MDSSSSFRFRDQGMEDSTEGSSDDSLESSNGDEESELGSMTGKGINRLCSELLELKRASDEDFHENVFSNYSAFVRIFEEVGGVENELMQLKQHVSTQRKLVKDLMDGIYLEVLSKDSIALIIEESVGAEQSAQSKLEAHTNAISETLDILLSELRVDEALATLEMEAEILQMIQLEEDSPPQVLISYNSAISEKKSRLADQFALLAEHPRVTAPEFQKALAGLCRLGDSHRATFLLLKFYRSRLANGLHNLQCSKPFSHGTYIRELAKFVFSVISQSAKSFVVLYGETSPYASELIQWAREETEVFVCCFDKYVKSISEINGGLSAAVEAVQFAISFCSLLETQRIVLRPCLINLIRPCMEEVLQIHIDHFKKVVGISAATDTWVLGRYLVSGILNRGSSPMVIGHQLEYCLLTNSGRKFVTLLQAILKDISPLVVLQMEGSVLKGLADLFLEYIEILERAIKSRTNAREKVCSRINFAETLSQKFSVLANLSTLVHFFSSTARSIFEGINYFNSEIITNHAMGSQQKELDNWIFLIQEASGRLRANFCQQFIYRVLSPESGPKLSPEAYVGGQDDSDTFQDLMPTAAFQVLFWELRKLEKLAKDDFVGVDSLVELLRELTETIFVFLSNNQEFWTLIEESSSVRRSHGFEQFVLDMQFLVEITRFGGYFSESIMDASLDLVSRMESAFLFAISDPSRDVPDCEWAINAATEAIHKLQEMEKTESPPTKEPTSILEEDHKHQHGYASDSLEEVARTSLEDDVEFDDGVVINVSEAAFNTEQGIQEVEVTPLEGPIGLLKDETGLDDGSARNSTDGSVESEEMRSADAEIDELQKIIKTDVMATISHVDIVKEISDENGGGAWFPHEGASSPYDDSIGSIDEQVANVVAKLVINKLEVDAGTESPSMEVTELVTEDLDKLQGHNERHVDKDEFVLEEDCDETQKGDVGNIVKNEAADRSYSSSAVGRWKQASD</sequence>
<dbReference type="InterPro" id="IPR042560">
    <property type="entry name" value="Exo84_C_2"/>
</dbReference>
<feature type="domain" description="Exocyst component Exo84 C-terminal" evidence="5">
    <location>
        <begin position="145"/>
        <end position="322"/>
    </location>
</feature>
<dbReference type="InterPro" id="IPR032403">
    <property type="entry name" value="Exo84_C"/>
</dbReference>
<dbReference type="GO" id="GO:0006887">
    <property type="term" value="P:exocytosis"/>
    <property type="evidence" value="ECO:0007669"/>
    <property type="project" value="UniProtKB-KW"/>
</dbReference>
<evidence type="ECO:0000256" key="3">
    <source>
        <dbReference type="ARBA" id="ARBA00022483"/>
    </source>
</evidence>
<evidence type="ECO:0000313" key="7">
    <source>
        <dbReference type="Proteomes" id="UP000655225"/>
    </source>
</evidence>
<feature type="region of interest" description="Disordered" evidence="4">
    <location>
        <begin position="720"/>
        <end position="748"/>
    </location>
</feature>
<dbReference type="PANTHER" id="PTHR21426">
    <property type="entry name" value="EXOCYST COMPLEX COMPONENT 8"/>
    <property type="match status" value="1"/>
</dbReference>
<dbReference type="Pfam" id="PF16528">
    <property type="entry name" value="Exo84_C"/>
    <property type="match status" value="1"/>
</dbReference>
<dbReference type="GO" id="GO:0008104">
    <property type="term" value="P:intracellular protein localization"/>
    <property type="evidence" value="ECO:0007669"/>
    <property type="project" value="TreeGrafter"/>
</dbReference>
<dbReference type="OrthoDB" id="642193at2759"/>
<evidence type="ECO:0000313" key="6">
    <source>
        <dbReference type="EMBL" id="KAF8388260.1"/>
    </source>
</evidence>
<dbReference type="InterPro" id="IPR033961">
    <property type="entry name" value="Exo84"/>
</dbReference>
<dbReference type="EMBL" id="JABCRI010000020">
    <property type="protein sequence ID" value="KAF8388260.1"/>
    <property type="molecule type" value="Genomic_DNA"/>
</dbReference>
<dbReference type="AlphaFoldDB" id="A0A834YKI1"/>
<dbReference type="GO" id="GO:0006893">
    <property type="term" value="P:Golgi to plasma membrane transport"/>
    <property type="evidence" value="ECO:0007669"/>
    <property type="project" value="TreeGrafter"/>
</dbReference>
<feature type="compositionally biased region" description="Acidic residues" evidence="4">
    <location>
        <begin position="14"/>
        <end position="36"/>
    </location>
</feature>
<feature type="region of interest" description="Disordered" evidence="4">
    <location>
        <begin position="800"/>
        <end position="825"/>
    </location>
</feature>
<keyword evidence="2" id="KW-0813">Transport</keyword>